<dbReference type="RefSeq" id="WP_162315763.1">
    <property type="nucleotide sequence ID" value="NZ_JAHQXF010000001.1"/>
</dbReference>
<comment type="caution">
    <text evidence="1">The sequence shown here is derived from an EMBL/GenBank/DDBJ whole genome shotgun (WGS) entry which is preliminary data.</text>
</comment>
<dbReference type="AlphaFoldDB" id="A0A8J7Y802"/>
<sequence length="73" mass="7907">MRYWTGTARENRPIGKIMTGDDDLRFGDVSGTGNSIGGDGVNDILIKAFQAIVGVYVLLKVVEVLFNVPIPLI</sequence>
<dbReference type="Proteomes" id="UP000766550">
    <property type="component" value="Unassembled WGS sequence"/>
</dbReference>
<protein>
    <submittedName>
        <fullName evidence="1">Uncharacterized protein</fullName>
    </submittedName>
</protein>
<keyword evidence="2" id="KW-1185">Reference proteome</keyword>
<gene>
    <name evidence="1" type="ORF">KTS45_01885</name>
</gene>
<accession>A0A8J7Y802</accession>
<dbReference type="EMBL" id="JAHQXF010000001">
    <property type="protein sequence ID" value="MBV0922939.1"/>
    <property type="molecule type" value="Genomic_DNA"/>
</dbReference>
<reference evidence="1 2" key="1">
    <citation type="submission" date="2021-06" db="EMBL/GenBank/DDBJ databases">
        <title>New haloarchaea isolates fom saline soil.</title>
        <authorList>
            <person name="Duran-Viseras A."/>
            <person name="Sanchez-Porro C.S."/>
            <person name="Ventosa A."/>
        </authorList>
    </citation>
    <scope>NUCLEOTIDE SEQUENCE [LARGE SCALE GENOMIC DNA]</scope>
    <source>
        <strain evidence="1 2">JCM 183640</strain>
    </source>
</reference>
<evidence type="ECO:0000313" key="1">
    <source>
        <dbReference type="EMBL" id="MBV0922939.1"/>
    </source>
</evidence>
<dbReference type="OrthoDB" id="383385at2157"/>
<proteinExistence type="predicted"/>
<evidence type="ECO:0000313" key="2">
    <source>
        <dbReference type="Proteomes" id="UP000766550"/>
    </source>
</evidence>
<name>A0A8J7Y802_9EURY</name>
<organism evidence="1 2">
    <name type="scientific">Haloarcula limicola</name>
    <dbReference type="NCBI Taxonomy" id="1429915"/>
    <lineage>
        <taxon>Archaea</taxon>
        <taxon>Methanobacteriati</taxon>
        <taxon>Methanobacteriota</taxon>
        <taxon>Stenosarchaea group</taxon>
        <taxon>Halobacteria</taxon>
        <taxon>Halobacteriales</taxon>
        <taxon>Haloarculaceae</taxon>
        <taxon>Haloarcula</taxon>
    </lineage>
</organism>